<feature type="transmembrane region" description="Helical" evidence="1">
    <location>
        <begin position="152"/>
        <end position="171"/>
    </location>
</feature>
<feature type="transmembrane region" description="Helical" evidence="1">
    <location>
        <begin position="206"/>
        <end position="226"/>
    </location>
</feature>
<evidence type="ECO:0000313" key="3">
    <source>
        <dbReference type="EMBL" id="MFC0477610.1"/>
    </source>
</evidence>
<keyword evidence="1" id="KW-1133">Transmembrane helix</keyword>
<feature type="transmembrane region" description="Helical" evidence="1">
    <location>
        <begin position="183"/>
        <end position="200"/>
    </location>
</feature>
<dbReference type="Pfam" id="PF00487">
    <property type="entry name" value="FA_desaturase"/>
    <property type="match status" value="1"/>
</dbReference>
<feature type="transmembrane region" description="Helical" evidence="1">
    <location>
        <begin position="52"/>
        <end position="72"/>
    </location>
</feature>
<proteinExistence type="predicted"/>
<sequence>MSKQKTAELRKSVVPFEKSDISKSIKQMINTFIPFFGLWYLAYASLSISYWLTLPLAIVASGFVIRIFIIFHDCCHQSFFRNRKANAIVGNISGIITMFPYEQWKRSHNIHHATSGNLDKRGIGDIWVMTVEEYLAATPAQRLQYRMYRNPFVMFVLGPIFLFLVTNRINVKDAKRKERLNTYFNNIAIVVLYAFMIWLVGWKAFLLVHAPILFVAGALGIWLFYVQHQYEDSYFEHEEEWNYVKAAVEGSSYYKLPKILQWVTGNIGFHHVHHLAPKVPNYNLEQAHVSTPPLQKATTVTLGTSLESIHFKLFDDENKRFVKFKDIQHLLEEGKASLQLGGNRPTAEEK</sequence>
<comment type="caution">
    <text evidence="3">The sequence shown here is derived from an EMBL/GenBank/DDBJ whole genome shotgun (WGS) entry which is preliminary data.</text>
</comment>
<keyword evidence="1" id="KW-0812">Transmembrane</keyword>
<gene>
    <name evidence="3" type="ORF">ACFFHF_20670</name>
</gene>
<reference evidence="3 4" key="1">
    <citation type="submission" date="2024-09" db="EMBL/GenBank/DDBJ databases">
        <authorList>
            <person name="Sun Q."/>
            <person name="Mori K."/>
        </authorList>
    </citation>
    <scope>NUCLEOTIDE SEQUENCE [LARGE SCALE GENOMIC DNA]</scope>
    <source>
        <strain evidence="3 4">CGMCC 1.9126</strain>
    </source>
</reference>
<keyword evidence="3" id="KW-0560">Oxidoreductase</keyword>
<dbReference type="CDD" id="cd03507">
    <property type="entry name" value="Delta12-FADS-like"/>
    <property type="match status" value="1"/>
</dbReference>
<dbReference type="EMBL" id="JBHLUU010000123">
    <property type="protein sequence ID" value="MFC0477610.1"/>
    <property type="molecule type" value="Genomic_DNA"/>
</dbReference>
<dbReference type="Proteomes" id="UP001589738">
    <property type="component" value="Unassembled WGS sequence"/>
</dbReference>
<evidence type="ECO:0000313" key="4">
    <source>
        <dbReference type="Proteomes" id="UP001589738"/>
    </source>
</evidence>
<name>A0ABV6KXN1_9BACI</name>
<dbReference type="RefSeq" id="WP_377058942.1">
    <property type="nucleotide sequence ID" value="NZ_JBHLUU010000123.1"/>
</dbReference>
<protein>
    <submittedName>
        <fullName evidence="3">Fatty acid desaturase</fullName>
        <ecNumber evidence="3">1.14.19.-</ecNumber>
    </submittedName>
</protein>
<dbReference type="GO" id="GO:0016491">
    <property type="term" value="F:oxidoreductase activity"/>
    <property type="evidence" value="ECO:0007669"/>
    <property type="project" value="UniProtKB-KW"/>
</dbReference>
<feature type="transmembrane region" description="Helical" evidence="1">
    <location>
        <begin position="84"/>
        <end position="101"/>
    </location>
</feature>
<feature type="transmembrane region" description="Helical" evidence="1">
    <location>
        <begin position="28"/>
        <end position="46"/>
    </location>
</feature>
<evidence type="ECO:0000256" key="1">
    <source>
        <dbReference type="SAM" id="Phobius"/>
    </source>
</evidence>
<keyword evidence="4" id="KW-1185">Reference proteome</keyword>
<dbReference type="InterPro" id="IPR005804">
    <property type="entry name" value="FA_desaturase_dom"/>
</dbReference>
<organism evidence="3 4">
    <name type="scientific">Robertmurraya beringensis</name>
    <dbReference type="NCBI Taxonomy" id="641660"/>
    <lineage>
        <taxon>Bacteria</taxon>
        <taxon>Bacillati</taxon>
        <taxon>Bacillota</taxon>
        <taxon>Bacilli</taxon>
        <taxon>Bacillales</taxon>
        <taxon>Bacillaceae</taxon>
        <taxon>Robertmurraya</taxon>
    </lineage>
</organism>
<dbReference type="EC" id="1.14.19.-" evidence="3"/>
<keyword evidence="1" id="KW-0472">Membrane</keyword>
<dbReference type="InterPro" id="IPR012171">
    <property type="entry name" value="Fatty_acid_desaturase"/>
</dbReference>
<evidence type="ECO:0000259" key="2">
    <source>
        <dbReference type="Pfam" id="PF00487"/>
    </source>
</evidence>
<accession>A0ABV6KXN1</accession>
<dbReference type="PANTHER" id="PTHR19353">
    <property type="entry name" value="FATTY ACID DESATURASE 2"/>
    <property type="match status" value="1"/>
</dbReference>
<feature type="domain" description="Fatty acid desaturase" evidence="2">
    <location>
        <begin position="51"/>
        <end position="289"/>
    </location>
</feature>
<dbReference type="PANTHER" id="PTHR19353:SF73">
    <property type="entry name" value="FATTY ACID DESATURASE"/>
    <property type="match status" value="1"/>
</dbReference>